<dbReference type="PANTHER" id="PTHR48174:SF5">
    <property type="entry name" value="VACUOLAR PROTEIN SORTING-ASSOCIATED PROTEIN 62"/>
    <property type="match status" value="1"/>
</dbReference>
<dbReference type="OrthoDB" id="188042at2759"/>
<dbReference type="Proteomes" id="UP000326759">
    <property type="component" value="Unassembled WGS sequence"/>
</dbReference>
<evidence type="ECO:0000256" key="1">
    <source>
        <dbReference type="SAM" id="MobiDB-lite"/>
    </source>
</evidence>
<feature type="compositionally biased region" description="Polar residues" evidence="1">
    <location>
        <begin position="278"/>
        <end position="287"/>
    </location>
</feature>
<reference evidence="2 3" key="1">
    <citation type="journal article" date="2019" name="PLoS Biol.">
        <title>Sex chromosomes control vertical transmission of feminizing Wolbachia symbionts in an isopod.</title>
        <authorList>
            <person name="Becking T."/>
            <person name="Chebbi M.A."/>
            <person name="Giraud I."/>
            <person name="Moumen B."/>
            <person name="Laverre T."/>
            <person name="Caubet Y."/>
            <person name="Peccoud J."/>
            <person name="Gilbert C."/>
            <person name="Cordaux R."/>
        </authorList>
    </citation>
    <scope>NUCLEOTIDE SEQUENCE [LARGE SCALE GENOMIC DNA]</scope>
    <source>
        <strain evidence="2">ANa2</strain>
        <tissue evidence="2">Whole body excluding digestive tract and cuticle</tissue>
    </source>
</reference>
<proteinExistence type="predicted"/>
<comment type="caution">
    <text evidence="2">The sequence shown here is derived from an EMBL/GenBank/DDBJ whole genome shotgun (WGS) entry which is preliminary data.</text>
</comment>
<accession>A0A5N5TN69</accession>
<feature type="region of interest" description="Disordered" evidence="1">
    <location>
        <begin position="190"/>
        <end position="212"/>
    </location>
</feature>
<feature type="compositionally biased region" description="Polar residues" evidence="1">
    <location>
        <begin position="202"/>
        <end position="212"/>
    </location>
</feature>
<gene>
    <name evidence="2" type="primary">VPS62</name>
    <name evidence="2" type="ORF">Anas_04471</name>
</gene>
<protein>
    <submittedName>
        <fullName evidence="2">Vacuolar protein sorting-associated protein 62</fullName>
    </submittedName>
</protein>
<name>A0A5N5TN69_9CRUS</name>
<keyword evidence="3" id="KW-1185">Reference proteome</keyword>
<evidence type="ECO:0000313" key="3">
    <source>
        <dbReference type="Proteomes" id="UP000326759"/>
    </source>
</evidence>
<dbReference type="PANTHER" id="PTHR48174">
    <property type="entry name" value="DUF946 FAMILY PROTEIN"/>
    <property type="match status" value="1"/>
</dbReference>
<dbReference type="AlphaFoldDB" id="A0A5N5TN69"/>
<feature type="region of interest" description="Disordered" evidence="1">
    <location>
        <begin position="226"/>
        <end position="245"/>
    </location>
</feature>
<sequence>MNSVNSFPHILMKIPENERPTEPPVVLSMSRSLDIQALPEGPEGEDTNCPLPEFLHGNKPSDDQVPTTYAVITSCLPNMKFYPSPRNIPEVTTSSPRRRMFRLGRKGGQKGRRLSLKDRWNIFRRRSASLPSYYDSHRDYIPLNSFSSSKEFSSLEDENPNKKQTLKDFFTLDNEINGSERREITVVTPPSTTLLPPREIHPTTQAQSRTTIENQESTIIEILDQGTTLDSNTTEDTPNSLSSSEEIVSNNLTTTTTTIRTISSSINSVLDQVTKSPIVKQNSTPSPATKEGETEENDIEGGDIKLNNTVHRFTVTYWMFYPYSQGKQLCTSKFWFVGRVFKPRLRNKCYGDLITLNSHVGDWEHVSIYFEDNLPQRMYVSTHTHGAYYQYEPNENSFVYRGKDTRIGLPLNPKYPPIIKVDGTHPVLYAALGSHGLWGSPVIILKYKSITFKILNLQNRSNILSPSVHRYENFLPLEDKTVEGTPWKTWKNVDVIDYKDPDHLRMDRQWLQFHGKWGNPANGCYKALLGSCDLASGPTGIPLKRENFPCHLPDHPTFFPEI</sequence>
<dbReference type="EMBL" id="SEYY01000284">
    <property type="protein sequence ID" value="KAB7507610.1"/>
    <property type="molecule type" value="Genomic_DNA"/>
</dbReference>
<organism evidence="2 3">
    <name type="scientific">Armadillidium nasatum</name>
    <dbReference type="NCBI Taxonomy" id="96803"/>
    <lineage>
        <taxon>Eukaryota</taxon>
        <taxon>Metazoa</taxon>
        <taxon>Ecdysozoa</taxon>
        <taxon>Arthropoda</taxon>
        <taxon>Crustacea</taxon>
        <taxon>Multicrustacea</taxon>
        <taxon>Malacostraca</taxon>
        <taxon>Eumalacostraca</taxon>
        <taxon>Peracarida</taxon>
        <taxon>Isopoda</taxon>
        <taxon>Oniscidea</taxon>
        <taxon>Crinocheta</taxon>
        <taxon>Armadillidiidae</taxon>
        <taxon>Armadillidium</taxon>
    </lineage>
</organism>
<evidence type="ECO:0000313" key="2">
    <source>
        <dbReference type="EMBL" id="KAB7507610.1"/>
    </source>
</evidence>
<feature type="region of interest" description="Disordered" evidence="1">
    <location>
        <begin position="278"/>
        <end position="301"/>
    </location>
</feature>